<keyword evidence="3 4" id="KW-0479">Metal-binding</keyword>
<proteinExistence type="inferred from homology"/>
<dbReference type="GO" id="GO:0004497">
    <property type="term" value="F:monooxygenase activity"/>
    <property type="evidence" value="ECO:0007669"/>
    <property type="project" value="UniProtKB-KW"/>
</dbReference>
<comment type="similarity">
    <text evidence="2 4">Belongs to the cytochrome P450 family.</text>
</comment>
<evidence type="ECO:0000313" key="5">
    <source>
        <dbReference type="EMBL" id="ODA28149.1"/>
    </source>
</evidence>
<dbReference type="InterPro" id="IPR001128">
    <property type="entry name" value="Cyt_P450"/>
</dbReference>
<dbReference type="EMBL" id="LYDR01000158">
    <property type="protein sequence ID" value="ODA28149.1"/>
    <property type="molecule type" value="Genomic_DNA"/>
</dbReference>
<keyword evidence="4" id="KW-0503">Monooxygenase</keyword>
<keyword evidence="4" id="KW-0560">Oxidoreductase</keyword>
<reference evidence="5 6" key="1">
    <citation type="submission" date="2016-05" db="EMBL/GenBank/DDBJ databases">
        <title>Genomic and physiological characterization of Planctopirus sp. isolated from fresh water lake.</title>
        <authorList>
            <person name="Subhash Y."/>
            <person name="Ramana C."/>
        </authorList>
    </citation>
    <scope>NUCLEOTIDE SEQUENCE [LARGE SCALE GENOMIC DNA]</scope>
    <source>
        <strain evidence="5 6">JC280</strain>
    </source>
</reference>
<evidence type="ECO:0000256" key="3">
    <source>
        <dbReference type="PIRSR" id="PIRSR602401-1"/>
    </source>
</evidence>
<dbReference type="InterPro" id="IPR002401">
    <property type="entry name" value="Cyt_P450_E_grp-I"/>
</dbReference>
<accession>A0A1C3E4R0</accession>
<dbReference type="STRING" id="1841610.A6X21_13790"/>
<dbReference type="InterPro" id="IPR017972">
    <property type="entry name" value="Cyt_P450_CS"/>
</dbReference>
<dbReference type="GO" id="GO:0005506">
    <property type="term" value="F:iron ion binding"/>
    <property type="evidence" value="ECO:0007669"/>
    <property type="project" value="InterPro"/>
</dbReference>
<evidence type="ECO:0000256" key="2">
    <source>
        <dbReference type="ARBA" id="ARBA00010617"/>
    </source>
</evidence>
<sequence length="485" mass="53939">MVDVRSQWSVVGDFVPTHANSLKDGLASGTLMEFPADPIACMQRLFREQGDYATLHGDGQKLSFVFCAEGNHQVLSDPVNFHSRFFALRGGRNSPQRRLSSGLLSMNGEEHRRNRRLVMDAFSKRAVPLYASTIVNLTEELLSKWEPGQTVDINHEMTEFMLRVTSSILFGVDNPEMAYRIGRMTDQWVRMNHEAGIGAMISSPETAERYNELLGFAAELDAEIAAMIDLRRHKKTSSHDALSMLLAAHDGEGSITDEQLIGHTALLFAASHLTTAHTFAWTIFLLSQHPRVMTDLHHELETLEGAAPLGAALDRLDLTERVIKESMRCLPASAYSQRFSTCQQKLGNLDLCTGETVIFSQFMTHHRSDLYVDPYAFQPERWKTISPSPYAYLPFGAGPRMCIGAALGMLILKTVMPMLLSRFKFQLQPYAEISGKVISTMLGPITPVPMTIEAQDGKFESVPVRGNIGELVDLDECVSNQSQAA</sequence>
<keyword evidence="3 4" id="KW-0349">Heme</keyword>
<dbReference type="Gene3D" id="1.10.630.10">
    <property type="entry name" value="Cytochrome P450"/>
    <property type="match status" value="1"/>
</dbReference>
<dbReference type="GO" id="GO:0016705">
    <property type="term" value="F:oxidoreductase activity, acting on paired donors, with incorporation or reduction of molecular oxygen"/>
    <property type="evidence" value="ECO:0007669"/>
    <property type="project" value="InterPro"/>
</dbReference>
<comment type="cofactor">
    <cofactor evidence="1 3">
        <name>heme</name>
        <dbReference type="ChEBI" id="CHEBI:30413"/>
    </cofactor>
</comment>
<dbReference type="PANTHER" id="PTHR24305:SF166">
    <property type="entry name" value="CYTOCHROME P450 12A4, MITOCHONDRIAL-RELATED"/>
    <property type="match status" value="1"/>
</dbReference>
<dbReference type="Proteomes" id="UP000094828">
    <property type="component" value="Unassembled WGS sequence"/>
</dbReference>
<evidence type="ECO:0000256" key="1">
    <source>
        <dbReference type="ARBA" id="ARBA00001971"/>
    </source>
</evidence>
<dbReference type="PANTHER" id="PTHR24305">
    <property type="entry name" value="CYTOCHROME P450"/>
    <property type="match status" value="1"/>
</dbReference>
<name>A0A1C3E4R0_9PLAN</name>
<keyword evidence="6" id="KW-1185">Reference proteome</keyword>
<feature type="binding site" description="axial binding residue" evidence="3">
    <location>
        <position position="402"/>
    </location>
    <ligand>
        <name>heme</name>
        <dbReference type="ChEBI" id="CHEBI:30413"/>
    </ligand>
    <ligandPart>
        <name>Fe</name>
        <dbReference type="ChEBI" id="CHEBI:18248"/>
    </ligandPart>
</feature>
<comment type="caution">
    <text evidence="5">The sequence shown here is derived from an EMBL/GenBank/DDBJ whole genome shotgun (WGS) entry which is preliminary data.</text>
</comment>
<organism evidence="5 6">
    <name type="scientific">Planctopirus hydrillae</name>
    <dbReference type="NCBI Taxonomy" id="1841610"/>
    <lineage>
        <taxon>Bacteria</taxon>
        <taxon>Pseudomonadati</taxon>
        <taxon>Planctomycetota</taxon>
        <taxon>Planctomycetia</taxon>
        <taxon>Planctomycetales</taxon>
        <taxon>Planctomycetaceae</taxon>
        <taxon>Planctopirus</taxon>
    </lineage>
</organism>
<evidence type="ECO:0000313" key="6">
    <source>
        <dbReference type="Proteomes" id="UP000094828"/>
    </source>
</evidence>
<protein>
    <submittedName>
        <fullName evidence="5">Cytochrome P450</fullName>
    </submittedName>
</protein>
<keyword evidence="3 4" id="KW-0408">Iron</keyword>
<dbReference type="PROSITE" id="PS00086">
    <property type="entry name" value="CYTOCHROME_P450"/>
    <property type="match status" value="1"/>
</dbReference>
<dbReference type="InterPro" id="IPR036396">
    <property type="entry name" value="Cyt_P450_sf"/>
</dbReference>
<dbReference type="RefSeq" id="WP_068852914.1">
    <property type="nucleotide sequence ID" value="NZ_LYDR01000158.1"/>
</dbReference>
<dbReference type="AlphaFoldDB" id="A0A1C3E4R0"/>
<dbReference type="PRINTS" id="PR00385">
    <property type="entry name" value="P450"/>
</dbReference>
<evidence type="ECO:0000256" key="4">
    <source>
        <dbReference type="RuleBase" id="RU000461"/>
    </source>
</evidence>
<dbReference type="PRINTS" id="PR00463">
    <property type="entry name" value="EP450I"/>
</dbReference>
<gene>
    <name evidence="5" type="ORF">A6X21_13790</name>
</gene>
<dbReference type="Pfam" id="PF00067">
    <property type="entry name" value="p450"/>
    <property type="match status" value="1"/>
</dbReference>
<dbReference type="OrthoDB" id="9789468at2"/>
<dbReference type="SUPFAM" id="SSF48264">
    <property type="entry name" value="Cytochrome P450"/>
    <property type="match status" value="1"/>
</dbReference>
<dbReference type="InterPro" id="IPR050121">
    <property type="entry name" value="Cytochrome_P450_monoxygenase"/>
</dbReference>
<dbReference type="GO" id="GO:0020037">
    <property type="term" value="F:heme binding"/>
    <property type="evidence" value="ECO:0007669"/>
    <property type="project" value="InterPro"/>
</dbReference>